<evidence type="ECO:0000313" key="2">
    <source>
        <dbReference type="EMBL" id="CAG8608263.1"/>
    </source>
</evidence>
<dbReference type="EMBL" id="CAJVPQ010002778">
    <property type="protein sequence ID" value="CAG8608263.1"/>
    <property type="molecule type" value="Genomic_DNA"/>
</dbReference>
<organism evidence="2 3">
    <name type="scientific">Funneliformis caledonium</name>
    <dbReference type="NCBI Taxonomy" id="1117310"/>
    <lineage>
        <taxon>Eukaryota</taxon>
        <taxon>Fungi</taxon>
        <taxon>Fungi incertae sedis</taxon>
        <taxon>Mucoromycota</taxon>
        <taxon>Glomeromycotina</taxon>
        <taxon>Glomeromycetes</taxon>
        <taxon>Glomerales</taxon>
        <taxon>Glomeraceae</taxon>
        <taxon>Funneliformis</taxon>
    </lineage>
</organism>
<keyword evidence="3" id="KW-1185">Reference proteome</keyword>
<comment type="caution">
    <text evidence="2">The sequence shown here is derived from an EMBL/GenBank/DDBJ whole genome shotgun (WGS) entry which is preliminary data.</text>
</comment>
<gene>
    <name evidence="2" type="ORF">FCALED_LOCUS8937</name>
</gene>
<keyword evidence="1" id="KW-0175">Coiled coil</keyword>
<accession>A0A9N9CRC1</accession>
<feature type="coiled-coil region" evidence="1">
    <location>
        <begin position="31"/>
        <end position="58"/>
    </location>
</feature>
<evidence type="ECO:0000256" key="1">
    <source>
        <dbReference type="SAM" id="Coils"/>
    </source>
</evidence>
<name>A0A9N9CRC1_9GLOM</name>
<protein>
    <submittedName>
        <fullName evidence="2">16819_t:CDS:1</fullName>
    </submittedName>
</protein>
<evidence type="ECO:0000313" key="3">
    <source>
        <dbReference type="Proteomes" id="UP000789570"/>
    </source>
</evidence>
<reference evidence="2" key="1">
    <citation type="submission" date="2021-06" db="EMBL/GenBank/DDBJ databases">
        <authorList>
            <person name="Kallberg Y."/>
            <person name="Tangrot J."/>
            <person name="Rosling A."/>
        </authorList>
    </citation>
    <scope>NUCLEOTIDE SEQUENCE</scope>
    <source>
        <strain evidence="2">UK204</strain>
    </source>
</reference>
<proteinExistence type="predicted"/>
<dbReference type="Proteomes" id="UP000789570">
    <property type="component" value="Unassembled WGS sequence"/>
</dbReference>
<dbReference type="AlphaFoldDB" id="A0A9N9CRC1"/>
<sequence>MPNLQTICLSRTEDKINDGPGNHYIAKALQKKQERKINDDNSQRIKELKQQEAIIQQEI</sequence>